<dbReference type="InterPro" id="IPR036850">
    <property type="entry name" value="NDK-like_dom_sf"/>
</dbReference>
<dbReference type="PROSITE" id="PS00194">
    <property type="entry name" value="THIOREDOXIN_1"/>
    <property type="match status" value="1"/>
</dbReference>
<dbReference type="AlphaFoldDB" id="A0A8C4W5W8"/>
<evidence type="ECO:0000313" key="5">
    <source>
        <dbReference type="Proteomes" id="UP000694390"/>
    </source>
</evidence>
<reference evidence="4" key="3">
    <citation type="submission" date="2025-09" db="UniProtKB">
        <authorList>
            <consortium name="Ensembl"/>
        </authorList>
    </citation>
    <scope>IDENTIFICATION</scope>
</reference>
<dbReference type="InterPro" id="IPR013766">
    <property type="entry name" value="Thioredoxin_domain"/>
</dbReference>
<dbReference type="Pfam" id="PF00085">
    <property type="entry name" value="Thioredoxin"/>
    <property type="match status" value="1"/>
</dbReference>
<dbReference type="Proteomes" id="UP000694390">
    <property type="component" value="Chromosome 2"/>
</dbReference>
<dbReference type="PANTHER" id="PTHR46135:SF3">
    <property type="entry name" value="NME_NM23 FAMILY MEMBER 8"/>
    <property type="match status" value="1"/>
</dbReference>
<dbReference type="PANTHER" id="PTHR46135">
    <property type="entry name" value="NME/NM23 FAMILY MEMBER 8"/>
    <property type="match status" value="1"/>
</dbReference>
<comment type="similarity">
    <text evidence="1">Belongs to the NDK family.</text>
</comment>
<sequence>QKKKRPEIDLEIHVCQLIDVYQAWCGPCKAVVNLFRKLKNEHGEDDLLHFAVAEADSIVTLQTFRDKCEPVFLFCVDGKIIAIVRGTNAPLLSKTIIKLLEEERKILAGEIERPQHHFNVLFVDSILKRIKDDGFTIAMQKEIVLTEEQAHQFYKEHENEDFFPTLLEHMTRGPSVIMILTKENAVEEWRQLMGPTDPDVAKESSPDSLRAQFAQDILRNAVHGSSNKEHALKSIEYESGQPPEEDPGVFLAGAALGLCRCTDLSHVGGWTRPDLHLQPGPHLPPSGLAETPLQCK</sequence>
<evidence type="ECO:0000259" key="3">
    <source>
        <dbReference type="SMART" id="SM00562"/>
    </source>
</evidence>
<dbReference type="Gene3D" id="3.30.70.141">
    <property type="entry name" value="Nucleoside diphosphate kinase-like domain"/>
    <property type="match status" value="1"/>
</dbReference>
<dbReference type="Ensembl" id="ENSGEVT00005009650.1">
    <property type="protein sequence ID" value="ENSGEVP00005009197.1"/>
    <property type="gene ID" value="ENSGEVG00005006501.1"/>
</dbReference>
<protein>
    <submittedName>
        <fullName evidence="4">NME/NM23 family member 8</fullName>
    </submittedName>
</protein>
<organism evidence="4 5">
    <name type="scientific">Gopherus evgoodei</name>
    <name type="common">Goodes thornscrub tortoise</name>
    <dbReference type="NCBI Taxonomy" id="1825980"/>
    <lineage>
        <taxon>Eukaryota</taxon>
        <taxon>Metazoa</taxon>
        <taxon>Chordata</taxon>
        <taxon>Craniata</taxon>
        <taxon>Vertebrata</taxon>
        <taxon>Euteleostomi</taxon>
        <taxon>Archelosauria</taxon>
        <taxon>Testudinata</taxon>
        <taxon>Testudines</taxon>
        <taxon>Cryptodira</taxon>
        <taxon>Durocryptodira</taxon>
        <taxon>Testudinoidea</taxon>
        <taxon>Testudinidae</taxon>
        <taxon>Gopherus</taxon>
    </lineage>
</organism>
<dbReference type="SUPFAM" id="SSF52833">
    <property type="entry name" value="Thioredoxin-like"/>
    <property type="match status" value="1"/>
</dbReference>
<dbReference type="InterPro" id="IPR034907">
    <property type="entry name" value="NDK-like_dom"/>
</dbReference>
<accession>A0A8C4W5W8</accession>
<reference evidence="4" key="1">
    <citation type="submission" date="2019-06" db="EMBL/GenBank/DDBJ databases">
        <title>G10K-VGP Goodes thornscrub tortoise genome, primary haplotype.</title>
        <authorList>
            <person name="Murphy B."/>
            <person name="Edwards T."/>
            <person name="Rhie A."/>
            <person name="Koren S."/>
            <person name="Phillippy A."/>
            <person name="Fedrigo O."/>
            <person name="Haase B."/>
            <person name="Mountcastle J."/>
            <person name="Lewin H."/>
            <person name="Damas J."/>
            <person name="Howe K."/>
            <person name="Formenti G."/>
            <person name="Myers G."/>
            <person name="Durbin R."/>
            <person name="Jarvis E.D."/>
        </authorList>
    </citation>
    <scope>NUCLEOTIDE SEQUENCE [LARGE SCALE GENOMIC DNA]</scope>
</reference>
<feature type="domain" description="Nucleoside diphosphate kinase-like" evidence="3">
    <location>
        <begin position="119"/>
        <end position="242"/>
    </location>
</feature>
<dbReference type="Gene3D" id="3.40.30.10">
    <property type="entry name" value="Glutaredoxin"/>
    <property type="match status" value="1"/>
</dbReference>
<dbReference type="OrthoDB" id="10263751at2759"/>
<dbReference type="GeneTree" id="ENSGT00940000161182"/>
<dbReference type="SUPFAM" id="SSF54919">
    <property type="entry name" value="Nucleoside diphosphate kinase, NDK"/>
    <property type="match status" value="1"/>
</dbReference>
<dbReference type="SMART" id="SM00562">
    <property type="entry name" value="NDK"/>
    <property type="match status" value="1"/>
</dbReference>
<comment type="caution">
    <text evidence="1">Lacks conserved residue(s) required for the propagation of feature annotation.</text>
</comment>
<keyword evidence="5" id="KW-1185">Reference proteome</keyword>
<dbReference type="InterPro" id="IPR017937">
    <property type="entry name" value="Thioredoxin_CS"/>
</dbReference>
<proteinExistence type="inferred from homology"/>
<name>A0A8C4W5W8_9SAUR</name>
<feature type="region of interest" description="Disordered" evidence="2">
    <location>
        <begin position="277"/>
        <end position="296"/>
    </location>
</feature>
<dbReference type="PROSITE" id="PS51374">
    <property type="entry name" value="NDPK_LIKE"/>
    <property type="match status" value="1"/>
</dbReference>
<dbReference type="InterPro" id="IPR036249">
    <property type="entry name" value="Thioredoxin-like_sf"/>
</dbReference>
<evidence type="ECO:0000256" key="2">
    <source>
        <dbReference type="SAM" id="MobiDB-lite"/>
    </source>
</evidence>
<evidence type="ECO:0000256" key="1">
    <source>
        <dbReference type="PROSITE-ProRule" id="PRU00706"/>
    </source>
</evidence>
<evidence type="ECO:0000313" key="4">
    <source>
        <dbReference type="Ensembl" id="ENSGEVP00005009197.1"/>
    </source>
</evidence>
<reference evidence="4" key="2">
    <citation type="submission" date="2025-08" db="UniProtKB">
        <authorList>
            <consortium name="Ensembl"/>
        </authorList>
    </citation>
    <scope>IDENTIFICATION</scope>
</reference>
<gene>
    <name evidence="4" type="primary">NME8</name>
</gene>
<dbReference type="Pfam" id="PF00334">
    <property type="entry name" value="NDK"/>
    <property type="match status" value="1"/>
</dbReference>
<dbReference type="CDD" id="cd04416">
    <property type="entry name" value="NDPk_TX"/>
    <property type="match status" value="1"/>
</dbReference>
<dbReference type="InterPro" id="IPR051766">
    <property type="entry name" value="TXND_domain-containing"/>
</dbReference>